<evidence type="ECO:0000313" key="9">
    <source>
        <dbReference type="EMBL" id="TCZ56692.1"/>
    </source>
</evidence>
<reference evidence="9 10" key="1">
    <citation type="submission" date="2019-03" db="EMBL/GenBank/DDBJ databases">
        <title>Paracraurococcus aquatilis NE82 genome sequence.</title>
        <authorList>
            <person name="Zhao Y."/>
            <person name="Du Z."/>
        </authorList>
    </citation>
    <scope>NUCLEOTIDE SEQUENCE [LARGE SCALE GENOMIC DNA]</scope>
    <source>
        <strain evidence="9 10">NE82</strain>
    </source>
</reference>
<dbReference type="EMBL" id="SKBM01000021">
    <property type="protein sequence ID" value="TCZ56692.1"/>
    <property type="molecule type" value="Genomic_DNA"/>
</dbReference>
<comment type="subcellular location">
    <subcellularLocation>
        <location evidence="1">Membrane</location>
        <topology evidence="1">Multi-pass membrane protein</topology>
    </subcellularLocation>
</comment>
<dbReference type="Pfam" id="PF07238">
    <property type="entry name" value="PilZ"/>
    <property type="match status" value="1"/>
</dbReference>
<proteinExistence type="predicted"/>
<dbReference type="RefSeq" id="WP_132293139.1">
    <property type="nucleotide sequence ID" value="NZ_SKBM01000021.1"/>
</dbReference>
<dbReference type="InterPro" id="IPR050321">
    <property type="entry name" value="Glycosyltr_2/OpgH_subfam"/>
</dbReference>
<evidence type="ECO:0000313" key="10">
    <source>
        <dbReference type="Proteomes" id="UP000295023"/>
    </source>
</evidence>
<protein>
    <submittedName>
        <fullName evidence="9">Glycosyltransferase</fullName>
    </submittedName>
</protein>
<dbReference type="AlphaFoldDB" id="A0A4R4DA99"/>
<feature type="transmembrane region" description="Helical" evidence="7">
    <location>
        <begin position="472"/>
        <end position="493"/>
    </location>
</feature>
<dbReference type="PANTHER" id="PTHR43867:SF2">
    <property type="entry name" value="CELLULOSE SYNTHASE CATALYTIC SUBUNIT A [UDP-FORMING]"/>
    <property type="match status" value="1"/>
</dbReference>
<dbReference type="GO" id="GO:0005886">
    <property type="term" value="C:plasma membrane"/>
    <property type="evidence" value="ECO:0007669"/>
    <property type="project" value="TreeGrafter"/>
</dbReference>
<feature type="transmembrane region" description="Helical" evidence="7">
    <location>
        <begin position="434"/>
        <end position="452"/>
    </location>
</feature>
<dbReference type="GO" id="GO:0035438">
    <property type="term" value="F:cyclic-di-GMP binding"/>
    <property type="evidence" value="ECO:0007669"/>
    <property type="project" value="InterPro"/>
</dbReference>
<accession>A0A4R4DA99</accession>
<feature type="transmembrane region" description="Helical" evidence="7">
    <location>
        <begin position="369"/>
        <end position="392"/>
    </location>
</feature>
<dbReference type="Proteomes" id="UP000295023">
    <property type="component" value="Unassembled WGS sequence"/>
</dbReference>
<keyword evidence="10" id="KW-1185">Reference proteome</keyword>
<name>A0A4R4DA99_9PROT</name>
<evidence type="ECO:0000256" key="5">
    <source>
        <dbReference type="ARBA" id="ARBA00022989"/>
    </source>
</evidence>
<keyword evidence="3 9" id="KW-0808">Transferase</keyword>
<dbReference type="InterPro" id="IPR029044">
    <property type="entry name" value="Nucleotide-diphossugar_trans"/>
</dbReference>
<dbReference type="CDD" id="cd06421">
    <property type="entry name" value="CESA_CelA_like"/>
    <property type="match status" value="1"/>
</dbReference>
<feature type="transmembrane region" description="Helical" evidence="7">
    <location>
        <begin position="60"/>
        <end position="85"/>
    </location>
</feature>
<dbReference type="PANTHER" id="PTHR43867">
    <property type="entry name" value="CELLULOSE SYNTHASE CATALYTIC SUBUNIT A [UDP-FORMING]"/>
    <property type="match status" value="1"/>
</dbReference>
<dbReference type="Pfam" id="PF13641">
    <property type="entry name" value="Glyco_tranf_2_3"/>
    <property type="match status" value="1"/>
</dbReference>
<keyword evidence="5 7" id="KW-1133">Transmembrane helix</keyword>
<dbReference type="OrthoDB" id="9806824at2"/>
<feature type="transmembrane region" description="Helical" evidence="7">
    <location>
        <begin position="513"/>
        <end position="531"/>
    </location>
</feature>
<dbReference type="Gene3D" id="2.40.10.220">
    <property type="entry name" value="predicted glycosyltransferase like domains"/>
    <property type="match status" value="1"/>
</dbReference>
<dbReference type="InterPro" id="IPR009875">
    <property type="entry name" value="PilZ_domain"/>
</dbReference>
<dbReference type="Gene3D" id="3.90.550.10">
    <property type="entry name" value="Spore Coat Polysaccharide Biosynthesis Protein SpsA, Chain A"/>
    <property type="match status" value="1"/>
</dbReference>
<dbReference type="SUPFAM" id="SSF53448">
    <property type="entry name" value="Nucleotide-diphospho-sugar transferases"/>
    <property type="match status" value="1"/>
</dbReference>
<sequence>MQDLALAAAPLLLLLGSALLLPGLSPDRPLPRLLGAVLVAALMLRYLAWRATETLPPLAWSAEAAIAWGFFGLELLSCTAGLLLLHVLSRTCNRSAEADAHPVEGIPGGAPLIDVLIPTYNEGREILTRSIVGAVAQDYPRFRVWVLDDGRRPWLRALAEAHGAHYLTRADNKHGKAGNMNAALRHLLALEERAEAIAVLDADFIATPRFLRRAAALLHDPEVGCVQTPQHFFNPDPIQLNLRGLSVLGDEQRFFFDTILASKDAHGTAFSCGTSGLVRLAALERIGLFPTESVTEDMLLSVKLKGLGWSTVYLNEPLTVGLAPEGLQEYLTQRGRWCLGAMQIARTRWGPFGAGPMPWRMRLHTLDSVLFWGFSTLMRLACLLVPILYWWFGIMVARTDMRGILDNLIPYWLASSFYLGWVSRGASLPLMADAMGLLVTREALLGTAIGLFGRRDQTFKVTAKGTRRDRAVMQWGIAWPWAVLLALTAGGIAWRFLLGPMPHTSPELEAANLFWSLLNIATLAITMLICVDQPRRRRQERFDADEPATLRLPGVEAHAVRLRDLSVTGCRVEGGPAGLAAGRRLTLRLSGVGDVSAEIRRVSGTTLHLAFQVSTGVEAALIRKIFSGRYVRSVTSTRPQDLLRVLAQRAFG</sequence>
<comment type="caution">
    <text evidence="9">The sequence shown here is derived from an EMBL/GenBank/DDBJ whole genome shotgun (WGS) entry which is preliminary data.</text>
</comment>
<gene>
    <name evidence="9" type="ORF">EXY23_19070</name>
</gene>
<evidence type="ECO:0000256" key="2">
    <source>
        <dbReference type="ARBA" id="ARBA00022676"/>
    </source>
</evidence>
<evidence type="ECO:0000256" key="3">
    <source>
        <dbReference type="ARBA" id="ARBA00022679"/>
    </source>
</evidence>
<evidence type="ECO:0000259" key="8">
    <source>
        <dbReference type="Pfam" id="PF07238"/>
    </source>
</evidence>
<keyword evidence="2" id="KW-0328">Glycosyltransferase</keyword>
<dbReference type="GO" id="GO:0016758">
    <property type="term" value="F:hexosyltransferase activity"/>
    <property type="evidence" value="ECO:0007669"/>
    <property type="project" value="TreeGrafter"/>
</dbReference>
<organism evidence="9 10">
    <name type="scientific">Roseicella aquatilis</name>
    <dbReference type="NCBI Taxonomy" id="2527868"/>
    <lineage>
        <taxon>Bacteria</taxon>
        <taxon>Pseudomonadati</taxon>
        <taxon>Pseudomonadota</taxon>
        <taxon>Alphaproteobacteria</taxon>
        <taxon>Acetobacterales</taxon>
        <taxon>Roseomonadaceae</taxon>
        <taxon>Roseicella</taxon>
    </lineage>
</organism>
<evidence type="ECO:0000256" key="1">
    <source>
        <dbReference type="ARBA" id="ARBA00004141"/>
    </source>
</evidence>
<feature type="transmembrane region" description="Helical" evidence="7">
    <location>
        <begin position="30"/>
        <end position="48"/>
    </location>
</feature>
<evidence type="ECO:0000256" key="4">
    <source>
        <dbReference type="ARBA" id="ARBA00022692"/>
    </source>
</evidence>
<evidence type="ECO:0000256" key="7">
    <source>
        <dbReference type="SAM" id="Phobius"/>
    </source>
</evidence>
<evidence type="ECO:0000256" key="6">
    <source>
        <dbReference type="ARBA" id="ARBA00023136"/>
    </source>
</evidence>
<keyword evidence="4 7" id="KW-0812">Transmembrane</keyword>
<dbReference type="SUPFAM" id="SSF141371">
    <property type="entry name" value="PilZ domain-like"/>
    <property type="match status" value="1"/>
</dbReference>
<keyword evidence="6 7" id="KW-0472">Membrane</keyword>
<feature type="domain" description="PilZ" evidence="8">
    <location>
        <begin position="536"/>
        <end position="626"/>
    </location>
</feature>